<keyword evidence="5" id="KW-1185">Reference proteome</keyword>
<accession>A0ABY4X594</accession>
<dbReference type="PANTHER" id="PTHR18895">
    <property type="entry name" value="HEMK METHYLTRANSFERASE"/>
    <property type="match status" value="1"/>
</dbReference>
<feature type="domain" description="Methyltransferase small" evidence="3">
    <location>
        <begin position="139"/>
        <end position="262"/>
    </location>
</feature>
<evidence type="ECO:0000256" key="1">
    <source>
        <dbReference type="ARBA" id="ARBA00022603"/>
    </source>
</evidence>
<dbReference type="GO" id="GO:0032259">
    <property type="term" value="P:methylation"/>
    <property type="evidence" value="ECO:0007669"/>
    <property type="project" value="UniProtKB-KW"/>
</dbReference>
<dbReference type="SUPFAM" id="SSF53335">
    <property type="entry name" value="S-adenosyl-L-methionine-dependent methyltransferases"/>
    <property type="match status" value="1"/>
</dbReference>
<evidence type="ECO:0000259" key="3">
    <source>
        <dbReference type="Pfam" id="PF05175"/>
    </source>
</evidence>
<proteinExistence type="predicted"/>
<protein>
    <submittedName>
        <fullName evidence="4">Methyltransferase</fullName>
    </submittedName>
</protein>
<dbReference type="GO" id="GO:0008168">
    <property type="term" value="F:methyltransferase activity"/>
    <property type="evidence" value="ECO:0007669"/>
    <property type="project" value="UniProtKB-KW"/>
</dbReference>
<dbReference type="Pfam" id="PF05175">
    <property type="entry name" value="MTS"/>
    <property type="match status" value="1"/>
</dbReference>
<organism evidence="4 5">
    <name type="scientific">Sphingomonas morindae</name>
    <dbReference type="NCBI Taxonomy" id="1541170"/>
    <lineage>
        <taxon>Bacteria</taxon>
        <taxon>Pseudomonadati</taxon>
        <taxon>Pseudomonadota</taxon>
        <taxon>Alphaproteobacteria</taxon>
        <taxon>Sphingomonadales</taxon>
        <taxon>Sphingomonadaceae</taxon>
        <taxon>Sphingomonas</taxon>
    </lineage>
</organism>
<dbReference type="InterPro" id="IPR029063">
    <property type="entry name" value="SAM-dependent_MTases_sf"/>
</dbReference>
<dbReference type="InterPro" id="IPR050320">
    <property type="entry name" value="N5-glutamine_MTase"/>
</dbReference>
<dbReference type="Proteomes" id="UP001056937">
    <property type="component" value="Chromosome 1"/>
</dbReference>
<sequence length="324" mass="34001">MDLALASAPRDSLTPEDAALVALLRHLEATGYAFVTPTPATHQRVVARADRAQARDLADALGWSLPFARGTLDATVEALLARAAMLAPEPDGRVRARVRVSRLGHDLFLHSAYPTLAEDAVFFGPDSYRFADLIRDELRHCPRTQGGVAVDIGAGSGVGGLVAARACPGLRLHLLDINPEALRFARINAAAAGVAAALHCGGDLAGIDGPIDIALANPPYIMDTHARAYRDGGGMHGGEVALAMARDALGRLAPEGRLILYTGSAIVRGADALREALADAAAAAGARLRYREIDPDIFGEELETPAYADVDRIALVAAIFERAG</sequence>
<dbReference type="PANTHER" id="PTHR18895:SF74">
    <property type="entry name" value="MTRF1L RELEASE FACTOR GLUTAMINE METHYLTRANSFERASE"/>
    <property type="match status" value="1"/>
</dbReference>
<dbReference type="EMBL" id="CP084930">
    <property type="protein sequence ID" value="USI72067.1"/>
    <property type="molecule type" value="Genomic_DNA"/>
</dbReference>
<dbReference type="PROSITE" id="PS00092">
    <property type="entry name" value="N6_MTASE"/>
    <property type="match status" value="1"/>
</dbReference>
<keyword evidence="2" id="KW-0949">S-adenosyl-L-methionine</keyword>
<gene>
    <name evidence="4" type="ORF">LHA26_12220</name>
</gene>
<evidence type="ECO:0000313" key="5">
    <source>
        <dbReference type="Proteomes" id="UP001056937"/>
    </source>
</evidence>
<keyword evidence="1 4" id="KW-0808">Transferase</keyword>
<dbReference type="CDD" id="cd02440">
    <property type="entry name" value="AdoMet_MTases"/>
    <property type="match status" value="1"/>
</dbReference>
<dbReference type="InterPro" id="IPR007848">
    <property type="entry name" value="Small_mtfrase_dom"/>
</dbReference>
<reference evidence="4" key="1">
    <citation type="journal article" date="2022" name="Toxins">
        <title>Genomic Analysis of Sphingopyxis sp. USTB-05 for Biodegrading Cyanobacterial Hepatotoxins.</title>
        <authorList>
            <person name="Liu C."/>
            <person name="Xu Q."/>
            <person name="Zhao Z."/>
            <person name="Zhang H."/>
            <person name="Liu X."/>
            <person name="Yin C."/>
            <person name="Liu Y."/>
            <person name="Yan H."/>
        </authorList>
    </citation>
    <scope>NUCLEOTIDE SEQUENCE</scope>
    <source>
        <strain evidence="4">NBD5</strain>
    </source>
</reference>
<name>A0ABY4X594_9SPHN</name>
<evidence type="ECO:0000313" key="4">
    <source>
        <dbReference type="EMBL" id="USI72067.1"/>
    </source>
</evidence>
<evidence type="ECO:0000256" key="2">
    <source>
        <dbReference type="ARBA" id="ARBA00022691"/>
    </source>
</evidence>
<dbReference type="InterPro" id="IPR002052">
    <property type="entry name" value="DNA_methylase_N6_adenine_CS"/>
</dbReference>
<dbReference type="RefSeq" id="WP_252165876.1">
    <property type="nucleotide sequence ID" value="NZ_CP084930.1"/>
</dbReference>
<keyword evidence="1 4" id="KW-0489">Methyltransferase</keyword>
<dbReference type="Gene3D" id="3.40.50.150">
    <property type="entry name" value="Vaccinia Virus protein VP39"/>
    <property type="match status" value="1"/>
</dbReference>